<reference evidence="2 3" key="1">
    <citation type="journal article" date="2021" name="Nat. Plants">
        <title>The Taxus genome provides insights into paclitaxel biosynthesis.</title>
        <authorList>
            <person name="Xiong X."/>
            <person name="Gou J."/>
            <person name="Liao Q."/>
            <person name="Li Y."/>
            <person name="Zhou Q."/>
            <person name="Bi G."/>
            <person name="Li C."/>
            <person name="Du R."/>
            <person name="Wang X."/>
            <person name="Sun T."/>
            <person name="Guo L."/>
            <person name="Liang H."/>
            <person name="Lu P."/>
            <person name="Wu Y."/>
            <person name="Zhang Z."/>
            <person name="Ro D.K."/>
            <person name="Shang Y."/>
            <person name="Huang S."/>
            <person name="Yan J."/>
        </authorList>
    </citation>
    <scope>NUCLEOTIDE SEQUENCE [LARGE SCALE GENOMIC DNA]</scope>
    <source>
        <strain evidence="2">Ta-2019</strain>
    </source>
</reference>
<protein>
    <submittedName>
        <fullName evidence="2">Uncharacterized protein</fullName>
    </submittedName>
</protein>
<feature type="non-terminal residue" evidence="2">
    <location>
        <position position="1"/>
    </location>
</feature>
<accession>A0AA38LK68</accession>
<sequence>IPDVDMETQSQETQFSDTFPSVEQKKDAQMDMQEFPVLEVSLAIGPQFTSEEGMLESEKSQLLVSLSRKLLKSPPLQVYEDENVCYIR</sequence>
<name>A0AA38LK68_TAXCH</name>
<gene>
    <name evidence="2" type="ORF">KI387_004260</name>
</gene>
<feature type="compositionally biased region" description="Polar residues" evidence="1">
    <location>
        <begin position="7"/>
        <end position="21"/>
    </location>
</feature>
<comment type="caution">
    <text evidence="2">The sequence shown here is derived from an EMBL/GenBank/DDBJ whole genome shotgun (WGS) entry which is preliminary data.</text>
</comment>
<evidence type="ECO:0000256" key="1">
    <source>
        <dbReference type="SAM" id="MobiDB-lite"/>
    </source>
</evidence>
<organism evidence="2 3">
    <name type="scientific">Taxus chinensis</name>
    <name type="common">Chinese yew</name>
    <name type="synonym">Taxus wallichiana var. chinensis</name>
    <dbReference type="NCBI Taxonomy" id="29808"/>
    <lineage>
        <taxon>Eukaryota</taxon>
        <taxon>Viridiplantae</taxon>
        <taxon>Streptophyta</taxon>
        <taxon>Embryophyta</taxon>
        <taxon>Tracheophyta</taxon>
        <taxon>Spermatophyta</taxon>
        <taxon>Pinopsida</taxon>
        <taxon>Pinidae</taxon>
        <taxon>Conifers II</taxon>
        <taxon>Cupressales</taxon>
        <taxon>Taxaceae</taxon>
        <taxon>Taxus</taxon>
    </lineage>
</organism>
<dbReference type="Proteomes" id="UP000824469">
    <property type="component" value="Unassembled WGS sequence"/>
</dbReference>
<dbReference type="AlphaFoldDB" id="A0AA38LK68"/>
<evidence type="ECO:0000313" key="3">
    <source>
        <dbReference type="Proteomes" id="UP000824469"/>
    </source>
</evidence>
<keyword evidence="3" id="KW-1185">Reference proteome</keyword>
<proteinExistence type="predicted"/>
<dbReference type="EMBL" id="JAHRHJ020000002">
    <property type="protein sequence ID" value="KAH9324082.1"/>
    <property type="molecule type" value="Genomic_DNA"/>
</dbReference>
<evidence type="ECO:0000313" key="2">
    <source>
        <dbReference type="EMBL" id="KAH9324082.1"/>
    </source>
</evidence>
<feature type="region of interest" description="Disordered" evidence="1">
    <location>
        <begin position="1"/>
        <end position="27"/>
    </location>
</feature>